<reference evidence="2 3" key="1">
    <citation type="submission" date="2019-10" db="EMBL/GenBank/DDBJ databases">
        <title>Bifidobacterium from non-human primates.</title>
        <authorList>
            <person name="Modesto M."/>
        </authorList>
    </citation>
    <scope>NUCLEOTIDE SEQUENCE [LARGE SCALE GENOMIC DNA]</scope>
    <source>
        <strain evidence="2 3">TREM</strain>
    </source>
</reference>
<name>A0A6L4X2U3_9BIFI</name>
<gene>
    <name evidence="1" type="ORF">DSM100688_0375</name>
    <name evidence="2" type="ORF">GFD24_01900</name>
</gene>
<dbReference type="Proteomes" id="UP000482084">
    <property type="component" value="Unassembled WGS sequence"/>
</dbReference>
<dbReference type="AlphaFoldDB" id="A0A6L4X2U3"/>
<evidence type="ECO:0000313" key="2">
    <source>
        <dbReference type="EMBL" id="NEG71000.1"/>
    </source>
</evidence>
<reference evidence="1 4" key="2">
    <citation type="submission" date="2019-10" db="EMBL/GenBank/DDBJ databases">
        <title>Characterization of the phylogenetic diversity of two novel species belonging to the genus Bifidobacterium: Bifidobacterium cebidarum sp. nov. and Bifidobacterium leontopitheci sp. nov.</title>
        <authorList>
            <person name="Lugli G.A."/>
            <person name="Duranti S."/>
            <person name="Milani C."/>
            <person name="Turroni F."/>
            <person name="Ventura M."/>
        </authorList>
    </citation>
    <scope>NUCLEOTIDE SEQUENCE [LARGE SCALE GENOMIC DNA]</scope>
    <source>
        <strain evidence="1 4">DSM 100688</strain>
    </source>
</reference>
<evidence type="ECO:0000313" key="3">
    <source>
        <dbReference type="Proteomes" id="UP000469943"/>
    </source>
</evidence>
<keyword evidence="4" id="KW-1185">Reference proteome</keyword>
<dbReference type="Proteomes" id="UP000469943">
    <property type="component" value="Unassembled WGS sequence"/>
</dbReference>
<protein>
    <submittedName>
        <fullName evidence="1">Uncharacterized protein</fullName>
    </submittedName>
</protein>
<accession>A0A6L4X2U3</accession>
<organism evidence="1 4">
    <name type="scientific">Bifidobacterium ramosum</name>
    <dbReference type="NCBI Taxonomy" id="1798158"/>
    <lineage>
        <taxon>Bacteria</taxon>
        <taxon>Bacillati</taxon>
        <taxon>Actinomycetota</taxon>
        <taxon>Actinomycetes</taxon>
        <taxon>Bifidobacteriales</taxon>
        <taxon>Bifidobacteriaceae</taxon>
        <taxon>Bifidobacterium</taxon>
    </lineage>
</organism>
<comment type="caution">
    <text evidence="1">The sequence shown here is derived from an EMBL/GenBank/DDBJ whole genome shotgun (WGS) entry which is preliminary data.</text>
</comment>
<evidence type="ECO:0000313" key="4">
    <source>
        <dbReference type="Proteomes" id="UP000482084"/>
    </source>
</evidence>
<evidence type="ECO:0000313" key="1">
    <source>
        <dbReference type="EMBL" id="KAB8289295.1"/>
    </source>
</evidence>
<dbReference type="EMBL" id="WBSM01000001">
    <property type="protein sequence ID" value="KAB8289295.1"/>
    <property type="molecule type" value="Genomic_DNA"/>
</dbReference>
<dbReference type="EMBL" id="WHZX01000001">
    <property type="protein sequence ID" value="NEG71000.1"/>
    <property type="molecule type" value="Genomic_DNA"/>
</dbReference>
<proteinExistence type="predicted"/>
<dbReference type="RefSeq" id="WP_152357463.1">
    <property type="nucleotide sequence ID" value="NZ_WBSM01000001.1"/>
</dbReference>
<sequence>MNLWPALGETTRSGVTCTPVGNGSYTVKSNATASGWFEFAKQVELDPGTYYLGGEIDGTGPLKIQAKFMKPDSTVEYTGAGKGFTIPPDDTRSVYPRIANTSRDPADYDAVVTPRLYRIS</sequence>